<reference evidence="2 3" key="1">
    <citation type="submission" date="2024-03" db="EMBL/GenBank/DDBJ databases">
        <authorList>
            <person name="Jo J.-H."/>
        </authorList>
    </citation>
    <scope>NUCLEOTIDE SEQUENCE [LARGE SCALE GENOMIC DNA]</scope>
    <source>
        <strain evidence="2 3">AS3R-12</strain>
    </source>
</reference>
<evidence type="ECO:0000313" key="3">
    <source>
        <dbReference type="Proteomes" id="UP001379235"/>
    </source>
</evidence>
<dbReference type="RefSeq" id="WP_339963900.1">
    <property type="nucleotide sequence ID" value="NZ_JBBHJY010000001.1"/>
</dbReference>
<comment type="caution">
    <text evidence="2">The sequence shown here is derived from an EMBL/GenBank/DDBJ whole genome shotgun (WGS) entry which is preliminary data.</text>
</comment>
<keyword evidence="1" id="KW-0812">Transmembrane</keyword>
<keyword evidence="1" id="KW-0472">Membrane</keyword>
<evidence type="ECO:0000256" key="1">
    <source>
        <dbReference type="SAM" id="Phobius"/>
    </source>
</evidence>
<feature type="transmembrane region" description="Helical" evidence="1">
    <location>
        <begin position="280"/>
        <end position="304"/>
    </location>
</feature>
<organism evidence="2 3">
    <name type="scientific">Novosphingobium aquae</name>
    <dbReference type="NCBI Taxonomy" id="3133435"/>
    <lineage>
        <taxon>Bacteria</taxon>
        <taxon>Pseudomonadati</taxon>
        <taxon>Pseudomonadota</taxon>
        <taxon>Alphaproteobacteria</taxon>
        <taxon>Sphingomonadales</taxon>
        <taxon>Sphingomonadaceae</taxon>
        <taxon>Novosphingobium</taxon>
    </lineage>
</organism>
<keyword evidence="3" id="KW-1185">Reference proteome</keyword>
<proteinExistence type="predicted"/>
<feature type="transmembrane region" description="Helical" evidence="1">
    <location>
        <begin position="340"/>
        <end position="361"/>
    </location>
</feature>
<feature type="transmembrane region" description="Helical" evidence="1">
    <location>
        <begin position="202"/>
        <end position="229"/>
    </location>
</feature>
<feature type="transmembrane region" description="Helical" evidence="1">
    <location>
        <begin position="124"/>
        <end position="141"/>
    </location>
</feature>
<name>A0ABU8S3G6_9SPHN</name>
<dbReference type="EMBL" id="JBBHJY010000001">
    <property type="protein sequence ID" value="MEJ6008365.1"/>
    <property type="molecule type" value="Genomic_DNA"/>
</dbReference>
<dbReference type="Proteomes" id="UP001379235">
    <property type="component" value="Unassembled WGS sequence"/>
</dbReference>
<evidence type="ECO:0000313" key="2">
    <source>
        <dbReference type="EMBL" id="MEJ6008365.1"/>
    </source>
</evidence>
<protein>
    <recommendedName>
        <fullName evidence="4">DUF2029 domain-containing protein</fullName>
    </recommendedName>
</protein>
<feature type="transmembrane region" description="Helical" evidence="1">
    <location>
        <begin position="153"/>
        <end position="175"/>
    </location>
</feature>
<feature type="transmembrane region" description="Helical" evidence="1">
    <location>
        <begin position="236"/>
        <end position="260"/>
    </location>
</feature>
<evidence type="ECO:0008006" key="4">
    <source>
        <dbReference type="Google" id="ProtNLM"/>
    </source>
</evidence>
<keyword evidence="1" id="KW-1133">Transmembrane helix</keyword>
<accession>A0ABU8S3G6</accession>
<sequence length="381" mass="41470">MTAPEWNRFAHWKAGPARAVLALLLTFLVLAAITPMRSGEGVHTSLAEGRKVEEGAKARDEDLALYDRVTEHLRRGENYYEAVAIEHRASRYPLRPGFAVRLPTLATIQAQLPPPANPSDGGKVEALLALALIAAILIVWWRRLGEEPGGEGVRLWATVLVFLGVQILSIGYFFVLHELWSGGLLALAMGLYRPEKGKWTGAWIAAAAALSLREHALPFVLLLGAFALWNRRWREFGAWALLVGLFIAAMALHLHTVAGLVRPDDPVGPSWLTLRGLSGWMSMVVLSSNLRLIPAMLAGPLMVLMVFGWAGWRTPIATFATLLFLGYGLAFMIGGRGDNWYWGMMIAPMMWLGLAFVPMALKGLASAAFPSAKAAASSEGA</sequence>
<gene>
    <name evidence="2" type="ORF">WG900_00380</name>
</gene>
<feature type="transmembrane region" description="Helical" evidence="1">
    <location>
        <begin position="316"/>
        <end position="334"/>
    </location>
</feature>